<dbReference type="SUPFAM" id="SSF52540">
    <property type="entry name" value="P-loop containing nucleoside triphosphate hydrolases"/>
    <property type="match status" value="1"/>
</dbReference>
<feature type="domain" description="Helicase C-terminal" evidence="4">
    <location>
        <begin position="56"/>
        <end position="216"/>
    </location>
</feature>
<dbReference type="OrthoDB" id="448448at2759"/>
<sequence length="229" mass="25091">APDTEGANTKSVAKGGFGPNSIMKKARWLVVVLGDWTGTEDEDFEVKASDFQSSTKIEALLDEINQMISGDPSAKGIVFSQFGSMLELVEFRMKRAGISCVVFRGGMSMQARDDALAAFNEDPTLKVILISLKAGGEGLNLQVANHVFLLDPWWNPACEMQAIQRAHRIGQTRPVKAVRFITADTIEEKIIKLQEKKQLVFDASIDGSSTSLGKLTEQDCGWLQKQEPG</sequence>
<keyword evidence="1" id="KW-0547">Nucleotide-binding</keyword>
<evidence type="ECO:0000256" key="1">
    <source>
        <dbReference type="ARBA" id="ARBA00022741"/>
    </source>
</evidence>
<dbReference type="InterPro" id="IPR050628">
    <property type="entry name" value="SNF2_RAD54_helicase_TF"/>
</dbReference>
<keyword evidence="3" id="KW-0067">ATP-binding</keyword>
<dbReference type="PANTHER" id="PTHR45626:SF12">
    <property type="entry name" value="DNA REPAIR PROTEIN RAD16"/>
    <property type="match status" value="1"/>
</dbReference>
<gene>
    <name evidence="5" type="ORF">C1SCF055_LOCUS26773</name>
</gene>
<dbReference type="AlphaFoldDB" id="A0A9P1G5D3"/>
<dbReference type="InterPro" id="IPR001650">
    <property type="entry name" value="Helicase_C-like"/>
</dbReference>
<dbReference type="PROSITE" id="PS51194">
    <property type="entry name" value="HELICASE_CTER"/>
    <property type="match status" value="1"/>
</dbReference>
<feature type="non-terminal residue" evidence="5">
    <location>
        <position position="1"/>
    </location>
</feature>
<name>A0A9P1G5D3_9DINO</name>
<keyword evidence="7" id="KW-1185">Reference proteome</keyword>
<dbReference type="EMBL" id="CAMXCT030002821">
    <property type="protein sequence ID" value="CAL4787980.1"/>
    <property type="molecule type" value="Genomic_DNA"/>
</dbReference>
<evidence type="ECO:0000313" key="5">
    <source>
        <dbReference type="EMBL" id="CAI4000668.1"/>
    </source>
</evidence>
<dbReference type="GO" id="GO:0008094">
    <property type="term" value="F:ATP-dependent activity, acting on DNA"/>
    <property type="evidence" value="ECO:0007669"/>
    <property type="project" value="TreeGrafter"/>
</dbReference>
<keyword evidence="2" id="KW-0378">Hydrolase</keyword>
<dbReference type="InterPro" id="IPR027417">
    <property type="entry name" value="P-loop_NTPase"/>
</dbReference>
<accession>A0A9P1G5D3</accession>
<organism evidence="5">
    <name type="scientific">Cladocopium goreaui</name>
    <dbReference type="NCBI Taxonomy" id="2562237"/>
    <lineage>
        <taxon>Eukaryota</taxon>
        <taxon>Sar</taxon>
        <taxon>Alveolata</taxon>
        <taxon>Dinophyceae</taxon>
        <taxon>Suessiales</taxon>
        <taxon>Symbiodiniaceae</taxon>
        <taxon>Cladocopium</taxon>
    </lineage>
</organism>
<dbReference type="GO" id="GO:0006289">
    <property type="term" value="P:nucleotide-excision repair"/>
    <property type="evidence" value="ECO:0007669"/>
    <property type="project" value="TreeGrafter"/>
</dbReference>
<dbReference type="SMART" id="SM00490">
    <property type="entry name" value="HELICc"/>
    <property type="match status" value="1"/>
</dbReference>
<dbReference type="EMBL" id="CAMXCT010002821">
    <property type="protein sequence ID" value="CAI4000668.1"/>
    <property type="molecule type" value="Genomic_DNA"/>
</dbReference>
<evidence type="ECO:0000313" key="6">
    <source>
        <dbReference type="EMBL" id="CAL4787980.1"/>
    </source>
</evidence>
<dbReference type="GO" id="GO:0005524">
    <property type="term" value="F:ATP binding"/>
    <property type="evidence" value="ECO:0007669"/>
    <property type="project" value="UniProtKB-KW"/>
</dbReference>
<dbReference type="GO" id="GO:0016787">
    <property type="term" value="F:hydrolase activity"/>
    <property type="evidence" value="ECO:0007669"/>
    <property type="project" value="UniProtKB-KW"/>
</dbReference>
<comment type="caution">
    <text evidence="5">The sequence shown here is derived from an EMBL/GenBank/DDBJ whole genome shotgun (WGS) entry which is preliminary data.</text>
</comment>
<dbReference type="PANTHER" id="PTHR45626">
    <property type="entry name" value="TRANSCRIPTION TERMINATION FACTOR 2-RELATED"/>
    <property type="match status" value="1"/>
</dbReference>
<dbReference type="CDD" id="cd18793">
    <property type="entry name" value="SF2_C_SNF"/>
    <property type="match status" value="1"/>
</dbReference>
<dbReference type="GO" id="GO:0005634">
    <property type="term" value="C:nucleus"/>
    <property type="evidence" value="ECO:0007669"/>
    <property type="project" value="TreeGrafter"/>
</dbReference>
<dbReference type="InterPro" id="IPR049730">
    <property type="entry name" value="SNF2/RAD54-like_C"/>
</dbReference>
<proteinExistence type="predicted"/>
<evidence type="ECO:0000256" key="2">
    <source>
        <dbReference type="ARBA" id="ARBA00022801"/>
    </source>
</evidence>
<reference evidence="5" key="1">
    <citation type="submission" date="2022-10" db="EMBL/GenBank/DDBJ databases">
        <authorList>
            <person name="Chen Y."/>
            <person name="Dougan E. K."/>
            <person name="Chan C."/>
            <person name="Rhodes N."/>
            <person name="Thang M."/>
        </authorList>
    </citation>
    <scope>NUCLEOTIDE SEQUENCE</scope>
</reference>
<protein>
    <submittedName>
        <fullName evidence="6">DNA repair protein RAD16 (ATP-dependent helicas e RAD16)</fullName>
    </submittedName>
</protein>
<dbReference type="Proteomes" id="UP001152797">
    <property type="component" value="Unassembled WGS sequence"/>
</dbReference>
<evidence type="ECO:0000256" key="3">
    <source>
        <dbReference type="ARBA" id="ARBA00022840"/>
    </source>
</evidence>
<reference evidence="6 7" key="2">
    <citation type="submission" date="2024-05" db="EMBL/GenBank/DDBJ databases">
        <authorList>
            <person name="Chen Y."/>
            <person name="Shah S."/>
            <person name="Dougan E. K."/>
            <person name="Thang M."/>
            <person name="Chan C."/>
        </authorList>
    </citation>
    <scope>NUCLEOTIDE SEQUENCE [LARGE SCALE GENOMIC DNA]</scope>
</reference>
<dbReference type="EMBL" id="CAMXCT020002821">
    <property type="protein sequence ID" value="CAL1154043.1"/>
    <property type="molecule type" value="Genomic_DNA"/>
</dbReference>
<dbReference type="Gene3D" id="3.40.50.300">
    <property type="entry name" value="P-loop containing nucleotide triphosphate hydrolases"/>
    <property type="match status" value="1"/>
</dbReference>
<evidence type="ECO:0000259" key="4">
    <source>
        <dbReference type="PROSITE" id="PS51194"/>
    </source>
</evidence>
<evidence type="ECO:0000313" key="7">
    <source>
        <dbReference type="Proteomes" id="UP001152797"/>
    </source>
</evidence>
<dbReference type="Pfam" id="PF00271">
    <property type="entry name" value="Helicase_C"/>
    <property type="match status" value="1"/>
</dbReference>